<accession>A0A8T2JS77</accession>
<evidence type="ECO:0000313" key="15">
    <source>
        <dbReference type="Proteomes" id="UP000812440"/>
    </source>
</evidence>
<feature type="domain" description="REJ" evidence="13">
    <location>
        <begin position="2135"/>
        <end position="2803"/>
    </location>
</feature>
<evidence type="ECO:0000256" key="2">
    <source>
        <dbReference type="ARBA" id="ARBA00007200"/>
    </source>
</evidence>
<feature type="domain" description="PKD" evidence="11">
    <location>
        <begin position="2070"/>
        <end position="2132"/>
    </location>
</feature>
<feature type="transmembrane region" description="Helical" evidence="10">
    <location>
        <begin position="3266"/>
        <end position="3288"/>
    </location>
</feature>
<comment type="caution">
    <text evidence="8">Lacks conserved residue(s) required for the propagation of feature annotation.</text>
</comment>
<dbReference type="Proteomes" id="UP000812440">
    <property type="component" value="Chromosome 8_10"/>
</dbReference>
<feature type="transmembrane region" description="Helical" evidence="10">
    <location>
        <begin position="3576"/>
        <end position="3596"/>
    </location>
</feature>
<evidence type="ECO:0000256" key="10">
    <source>
        <dbReference type="SAM" id="Phobius"/>
    </source>
</evidence>
<dbReference type="PRINTS" id="PR00500">
    <property type="entry name" value="POLYCYSTIN1"/>
</dbReference>
<dbReference type="InterPro" id="IPR035986">
    <property type="entry name" value="PKD_dom_sf"/>
</dbReference>
<dbReference type="InterPro" id="IPR032675">
    <property type="entry name" value="LRR_dom_sf"/>
</dbReference>
<feature type="domain" description="PKD" evidence="11">
    <location>
        <begin position="1031"/>
        <end position="1110"/>
    </location>
</feature>
<dbReference type="PROSITE" id="PS51450">
    <property type="entry name" value="LRR"/>
    <property type="match status" value="1"/>
</dbReference>
<dbReference type="InterPro" id="IPR001611">
    <property type="entry name" value="Leu-rich_rpt"/>
</dbReference>
<dbReference type="Pfam" id="PF02010">
    <property type="entry name" value="REJ"/>
    <property type="match status" value="1"/>
</dbReference>
<organism evidence="14 15">
    <name type="scientific">Hymenochirus boettgeri</name>
    <name type="common">Congo dwarf clawed frog</name>
    <dbReference type="NCBI Taxonomy" id="247094"/>
    <lineage>
        <taxon>Eukaryota</taxon>
        <taxon>Metazoa</taxon>
        <taxon>Chordata</taxon>
        <taxon>Craniata</taxon>
        <taxon>Vertebrata</taxon>
        <taxon>Euteleostomi</taxon>
        <taxon>Amphibia</taxon>
        <taxon>Batrachia</taxon>
        <taxon>Anura</taxon>
        <taxon>Pipoidea</taxon>
        <taxon>Pipidae</taxon>
        <taxon>Pipinae</taxon>
        <taxon>Hymenochirus</taxon>
    </lineage>
</organism>
<dbReference type="InterPro" id="IPR000601">
    <property type="entry name" value="PKD_dom"/>
</dbReference>
<evidence type="ECO:0000259" key="11">
    <source>
        <dbReference type="PROSITE" id="PS50093"/>
    </source>
</evidence>
<sequence length="4107" mass="453214">MAPWGATATNLECGSSTPQPVGDLDALTDTVSKNCNAEQGEDDPIPPYRSIRCPHRCRCSETLVNCSGVGLWRIPAAEDCPLNTIVMDVSRNRLTLLRVQDLIPFQSLRTLILSGNQIEIIEEMDKIHLPPLQTLDLSGNALPCTCSLQRLVSYLARRGHLQTDPETELCAHGPIAPMLPCADQFISCLPDSPDSVLRYMMITSAPLAASSCLVFCFRHSYSYYGGDIAGRCLCGSVTNDHAAICAKCLDRGPRNRCTKTLIPDHHPVEVAVSLLMPSQVSVFQVAEFSAKASVPITQFVWQFQSEEDQVMTTEEIIYHKYSLPGQYKVRVLPEANESGEESLVKVTVPVHAAELQCPSVVHTGQSAEVWLNVQQGTDLQAVYGVLHPDGRRLIDDSSCPRGGRVFHKNLHCYWLNQVKESFLDSRTRCLSVPGGDIAYITTAEEVGFIQESFLGHFPVWVNVSLTKHLATSPAPMFGCTQLPLVPGAKWQRSPCTEKAPSLCVSKAGVSLPDVPMYLVGVPVFSEAETQNISVSGSLGDSVGDTEIMLFPGLWFSHSGSPVSLEFGVQPLQHTVEVQIQILRPFCSPEQHLVPPGCDLLRTPYAICHNQPLCNTRAGCPTGHQWCPLTESCLNITSPCSPYVFENFVHPPRYLGVPPAYSRVADIFLQLDPNPQSSNKQVLLSSFNLSVQPDDILSIQHNGDKGSFLQCTPNAHSAWRQSYISINHSGWWEDFLEVVSPSWVDDVVCNLRVTFASEMHSLVVSPLLGSFQEPGTYTIHADLYSAVSETFAKCEVHVLRPVTDLQIIYPSLRSDSLHISTQEPTLLVITARSTFPARVLWLSSVQTEEVSLLPECPQSLALSLAACHKPAKDMGFAWKSLHVKRAQRTALTIAVTNEINTQNLSVQIWSHEPIKGLHIDPEGIPYVQVNQTQIFTAKVSQGSSVTYTWTVDNKEEFAYKGPNYTVTFKAAGSYRLRVQAENPISSLAVDELLTVHRILPLQNPKILAPSNLVLVSEVQEIGFEIQVDRTMDVTIRWDFGDGSNTPIRSFSPPYSPQLSQDPKHRYATLHTAESYRYAKEGHYEVTITAYDKVSHLTCSVHLTIVNELKSIVYQISPLTPQPQSIVTFTTVCLPSAFEVKLSWDFGDGSEILQSSDLHTEHVYKTTGFYNATLTASNGRSHVSRTRIVTVGQIIDGLELMSSGSTELGTDTVIAGHIRKGTNVTWSFDMGDGTSYINQSESSIRHSYICEGKFTISVVAWNPISSTSMSILVQVYQITITHISFPPITTSQKPTQFVAHTNVNAARLSFQWEFGDETPVVLIQGKAEVSHTYHLAGNYTVQLTVNGTVISITKSIEIAVEDQITSVTLTASPASANLSQPILLSAAVLPSPDFTHTYKYQWDFGLGLPVMNSSSSQVNWTYISEGNHLVSVTVWNRVSQEHGQCYVIIQRPISSVVIQHNTGGVVLVDAKQIFSAEVNQGATAEFTWYFGNPSTCSYGPTVTHTFHEAGNRTITVYAQNKVSQGTASINLSVLTPVTVMSLSADHILAEVDQLITFWVSLSSGNRVKYYWSMCELCPYIEGSSQFYHRFSNPGIYTVRVQANNTVSSAHASICIEMQERIKGISIKLENAVSEGYVAFAEPVTLTAHVLKGSNLTFQWVTWPEKWTGQGTTFTFTPSNLGDIWAEVSVKNALGVDTVKVQLKILERVSGVQMKTLVDCVALGSLVEINVTFQSGTDLQYIWDPGEGPGGLTSQTPSFKYTYLSPGSKAIKVTAFNILSSSNASMELTAQEAVSGVSINVNGSQDAVMADADVMLVGVVQFGTDLLWEWTVPGHEQVLWYNVQNVSHTFSEPGQYWLRLRVWNFVSSANASRLINVQEAVTGLVVSTDRNGYCTGQNVTISLSVQHGTNVSFVVTVPSLNLSIDLAESHGHLFFLIPGNYLVVATSFNQISKVNASLKVNVLETVEGIQVPDLPYAWSVNKTLHLNAEIQFKPHLKLLWTFQHNEEPTFLVTGYSAEYTPPRTGTLLVHLNVSNHFCSSSLSSMVIIQEPVTGVILRSNLERVFLNQCVQFFAVPKDGSDLNFHWTFGDSPQNISGTEMSVEHCYSNPGVFVTNLFVYNKVSSIKAETLVNVTILGCKPPVAQLIEAPSTVTKAAGGHFEVSVDLKGCTDYRATYQWELHRGYNCRSNKLTLPSLETSGSLLTIRGHILGVGPYCLLFTVNLQGTPLSHNVTHLLTVTHSPLVALIQGGSNRTWPILKYLVLDGTESRDPDIEEGMKEEDTLEYEWSSEPVDVNKDPPCLLPNLPPISNISLSLPGLCAGRTFIFTLTIHKPGRRPATAEQMVSFHSGNILVVSIHCISCYMVSSTQISDVVPVTLSGQCDTCDNSTQYLWTAGDSNGHVLALDNKTTSTGPNKRELVIRKGSLEDGLSYTFTLYVTQPVELTRGESSITLTPNTPPTGGQCTLLPQSTILWLKTPLQYNCTGWMDPDTGGQLLFCLSVRICSHFSCQRLYLYRGPRSWHSVQAPAGSQAGEIQVFLEIENMKGSRTLAINRTLLVSIPHTHPGISTTRLWSGHNKEIVQNLQAQGDIHYVVPHALEIVTALNLDTNNTEEEKLKRVGIRDNVTNALTSLHVSNLWEVSAVSAALTQCVVEPHEITPGTWLKTLEAAENMIHMLDKENSQGHRAECETSENLLTLLGGALAASSTKDLSLVAFNLTSALMMSLMRSRVLSEEPLSLDVPGVQLHGARVLPDDLICTTSSAHCPLGTMQEMPRALKGHRELLQLVTELEVNPFSPGAIPDTPVTTQLVGLELRSLEGDPVSVKDLPPESEIQLRLLVKKDITLKPTMLTLPPGGSANFTVTTSMTHASSGLHLYIRISLSKDFACDLENSPELLVVWSPVHPTNRSDGFGSHVFRISPKTDAVQELSLLLPTSPLSLMEYNINVTSRLSTYMVTISISLFSSLCQYFHVPSQTWRTDGMMPSNASQPNQVVCNTRHLTVFGASLFVPPHHLVLLPPAPRSGQWTLVILVCSLLLSLFLVVAIISHKLDDLDVSRVGTIPLCGQRGQYRYWVLVKTGWTKGAGTTAHVGISLCGLSKSGARHLESGGAFSRGSIDFFQVETDSNLGEIWKIRIWHDNTGLDPSWFLQYVAVWDKQTDFLYFFLVNDWLSVENEHNGGRVEKEVLAACPQELRGFPRVFWAQLILGFTDWHLWASMWWRPARSRFTRVQRVTCCSVTLHLYVAACALWYGAVGYRGESYPLGAHSSVTWESIIVGVTVSLIIFPLQLLFTFLFRKTRSMVTVEDTSISSAATEPETCGDNSSLFPFTVYGEKVPIEMISFLFQDSLTSSKLNFDLGDHVFWQEESCAPLWFSSCDTIYDSPHDALCVMGSEADLSLARSLRRKKGKIHLGVASACSSGDDPLSMSAGSGCSRRLTWSEENLLQSITAGIHPVEESDSGRYSNRTELRSTSPESFISYWSENEPCSEVGCCSQNINWAEDKRWSFSSSFVSEGNSLDPELQYCSDIPSLSPSPFTTRIGVRWIPPGWLFPSCMLWVTYLVLLMLLALCIVLTALYSSSLSDYGILMWLISSTFALLTSAVFLEPIKVLLLSVYTALYSPPVLSEADGLVEEPLIKKMSDRPCTIRAPGGYSLLQAKEEARRVRALRVLLRSCGGYMVFFLLVLMVNFQSSLHDVNIRLLHTTMKQSVTRATRPDLNFTSITSVSDLWLWLNTTLPEHLYSDSQLTLIGAPVLCQQPDNVLPGGLDRNMSGKRICKTVFNNLPVLLHHSPPQCYPVSSSGQSPCQSLGTNKDETEREISRLPVRNWIRESALYVEIAQYHCNVHLHISTRLYISLSIPGQAVTSISILPFHLQEMTNGLDLPLALSLSLLFAALCFLSLELCAFSKVRTEGYAPHWRHLVLGMFSGATGSVHILRTYLTKKLMEEHRARPRAFTSLHAVANLARTEVTLAATLLLLMMLILARQLRFVRRWAIFGKAFQNARKELLGSSLLLVIVILVVTHCVSVVSTVAGGRQQLVYLVYSHTGSPFCSLDLLSFISPHCSPQNTVHKRIHCPSCPAEFPFAGMLCCYRIWPAWCVQGVSMRLHAKRPSEGSR</sequence>
<dbReference type="CDD" id="cd00037">
    <property type="entry name" value="CLECT"/>
    <property type="match status" value="1"/>
</dbReference>
<dbReference type="Pfam" id="PF01477">
    <property type="entry name" value="PLAT"/>
    <property type="match status" value="1"/>
</dbReference>
<dbReference type="FunFam" id="2.60.60.20:FF:000012">
    <property type="entry name" value="polycystin-1 isoform X2"/>
    <property type="match status" value="1"/>
</dbReference>
<feature type="transmembrane region" description="Helical" evidence="10">
    <location>
        <begin position="3020"/>
        <end position="3040"/>
    </location>
</feature>
<feature type="domain" description="PKD" evidence="11">
    <location>
        <begin position="939"/>
        <end position="987"/>
    </location>
</feature>
<evidence type="ECO:0008006" key="16">
    <source>
        <dbReference type="Google" id="ProtNLM"/>
    </source>
</evidence>
<dbReference type="SUPFAM" id="SSF56436">
    <property type="entry name" value="C-type lectin-like"/>
    <property type="match status" value="1"/>
</dbReference>
<evidence type="ECO:0000256" key="6">
    <source>
        <dbReference type="ARBA" id="ARBA00023136"/>
    </source>
</evidence>
<dbReference type="Gene3D" id="3.10.100.10">
    <property type="entry name" value="Mannose-Binding Protein A, subunit A"/>
    <property type="match status" value="1"/>
</dbReference>
<dbReference type="InterPro" id="IPR002859">
    <property type="entry name" value="PKD/REJ-like"/>
</dbReference>
<feature type="compositionally biased region" description="Polar residues" evidence="9">
    <location>
        <begin position="7"/>
        <end position="19"/>
    </location>
</feature>
<dbReference type="InterPro" id="IPR000434">
    <property type="entry name" value="PC1"/>
</dbReference>
<name>A0A8T2JS77_9PIPI</name>
<keyword evidence="3 10" id="KW-0812">Transmembrane</keyword>
<dbReference type="PANTHER" id="PTHR46730:SF2">
    <property type="entry name" value="POLYCYSTIN-1 ISOFORM X1"/>
    <property type="match status" value="1"/>
</dbReference>
<protein>
    <recommendedName>
        <fullName evidence="16">Polycystin-1</fullName>
    </recommendedName>
</protein>
<keyword evidence="6 10" id="KW-0472">Membrane</keyword>
<gene>
    <name evidence="14" type="ORF">GDO86_013969</name>
</gene>
<comment type="similarity">
    <text evidence="2">Belongs to the polycystin family.</text>
</comment>
<dbReference type="Pfam" id="PF00801">
    <property type="entry name" value="PKD"/>
    <property type="match status" value="11"/>
</dbReference>
<dbReference type="InterPro" id="IPR013122">
    <property type="entry name" value="PKD1_2_channel"/>
</dbReference>
<feature type="transmembrane region" description="Helical" evidence="10">
    <location>
        <begin position="3909"/>
        <end position="3927"/>
    </location>
</feature>
<dbReference type="InterPro" id="IPR001024">
    <property type="entry name" value="PLAT/LH2_dom"/>
</dbReference>
<feature type="domain" description="PKD" evidence="11">
    <location>
        <begin position="1560"/>
        <end position="1622"/>
    </location>
</feature>
<feature type="transmembrane region" description="Helical" evidence="10">
    <location>
        <begin position="3225"/>
        <end position="3246"/>
    </location>
</feature>
<evidence type="ECO:0000256" key="7">
    <source>
        <dbReference type="ARBA" id="ARBA00023180"/>
    </source>
</evidence>
<keyword evidence="4" id="KW-0677">Repeat</keyword>
<dbReference type="InterPro" id="IPR013783">
    <property type="entry name" value="Ig-like_fold"/>
</dbReference>
<feature type="domain" description="PKD" evidence="11">
    <location>
        <begin position="1137"/>
        <end position="1189"/>
    </location>
</feature>
<dbReference type="PANTHER" id="PTHR46730">
    <property type="entry name" value="POLYCYSTIN-1"/>
    <property type="match status" value="1"/>
</dbReference>
<dbReference type="InterPro" id="IPR016186">
    <property type="entry name" value="C-type_lectin-like/link_sf"/>
</dbReference>
<dbReference type="SUPFAM" id="SSF49723">
    <property type="entry name" value="Lipase/lipooxygenase domain (PLAT/LH2 domain)"/>
    <property type="match status" value="1"/>
</dbReference>
<feature type="domain" description="PKD" evidence="11">
    <location>
        <begin position="1307"/>
        <end position="1365"/>
    </location>
</feature>
<dbReference type="SMART" id="SM00089">
    <property type="entry name" value="PKD"/>
    <property type="match status" value="15"/>
</dbReference>
<evidence type="ECO:0000256" key="8">
    <source>
        <dbReference type="PROSITE-ProRule" id="PRU00152"/>
    </source>
</evidence>
<dbReference type="GO" id="GO:0005929">
    <property type="term" value="C:cilium"/>
    <property type="evidence" value="ECO:0007669"/>
    <property type="project" value="UniProtKB-ARBA"/>
</dbReference>
<dbReference type="InterPro" id="IPR022409">
    <property type="entry name" value="PKD/Chitinase_dom"/>
</dbReference>
<dbReference type="Pfam" id="PF08016">
    <property type="entry name" value="PKD_channel"/>
    <property type="match status" value="1"/>
</dbReference>
<feature type="domain" description="PKD" evidence="11">
    <location>
        <begin position="1820"/>
        <end position="1881"/>
    </location>
</feature>
<evidence type="ECO:0000313" key="14">
    <source>
        <dbReference type="EMBL" id="KAG8446334.1"/>
    </source>
</evidence>
<feature type="domain" description="PKD" evidence="11">
    <location>
        <begin position="1219"/>
        <end position="1273"/>
    </location>
</feature>
<feature type="region of interest" description="Disordered" evidence="9">
    <location>
        <begin position="1"/>
        <end position="20"/>
    </location>
</feature>
<dbReference type="InterPro" id="IPR036392">
    <property type="entry name" value="PLAT/LH2_dom_sf"/>
</dbReference>
<dbReference type="SMART" id="SM00308">
    <property type="entry name" value="LH2"/>
    <property type="match status" value="1"/>
</dbReference>
<comment type="caution">
    <text evidence="14">The sequence shown here is derived from an EMBL/GenBank/DDBJ whole genome shotgun (WGS) entry which is preliminary data.</text>
</comment>
<keyword evidence="5 10" id="KW-1133">Transmembrane helix</keyword>
<dbReference type="OrthoDB" id="6022660at2759"/>
<evidence type="ECO:0000256" key="3">
    <source>
        <dbReference type="ARBA" id="ARBA00022692"/>
    </source>
</evidence>
<feature type="transmembrane region" description="Helical" evidence="10">
    <location>
        <begin position="3541"/>
        <end position="3570"/>
    </location>
</feature>
<dbReference type="InterPro" id="IPR016187">
    <property type="entry name" value="CTDL_fold"/>
</dbReference>
<dbReference type="GO" id="GO:0005261">
    <property type="term" value="F:monoatomic cation channel activity"/>
    <property type="evidence" value="ECO:0007669"/>
    <property type="project" value="TreeGrafter"/>
</dbReference>
<evidence type="ECO:0000259" key="12">
    <source>
        <dbReference type="PROSITE" id="PS50095"/>
    </source>
</evidence>
<dbReference type="PROSITE" id="PS50095">
    <property type="entry name" value="PLAT"/>
    <property type="match status" value="1"/>
</dbReference>
<dbReference type="SUPFAM" id="SSF52058">
    <property type="entry name" value="L domain-like"/>
    <property type="match status" value="1"/>
</dbReference>
<evidence type="ECO:0000256" key="9">
    <source>
        <dbReference type="SAM" id="MobiDB-lite"/>
    </source>
</evidence>
<dbReference type="CDD" id="cd01752">
    <property type="entry name" value="PLAT_polycystin"/>
    <property type="match status" value="1"/>
</dbReference>
<dbReference type="PROSITE" id="PS50093">
    <property type="entry name" value="PKD"/>
    <property type="match status" value="12"/>
</dbReference>
<reference evidence="14" key="1">
    <citation type="thesis" date="2020" institute="ProQuest LLC" country="789 East Eisenhower Parkway, Ann Arbor, MI, USA">
        <title>Comparative Genomics and Chromosome Evolution.</title>
        <authorList>
            <person name="Mudd A.B."/>
        </authorList>
    </citation>
    <scope>NUCLEOTIDE SEQUENCE</scope>
    <source>
        <strain evidence="14">Female2</strain>
        <tissue evidence="14">Blood</tissue>
    </source>
</reference>
<evidence type="ECO:0000259" key="13">
    <source>
        <dbReference type="PROSITE" id="PS51111"/>
    </source>
</evidence>
<feature type="domain" description="PLAT" evidence="12">
    <location>
        <begin position="3064"/>
        <end position="3178"/>
    </location>
</feature>
<dbReference type="CDD" id="cd00146">
    <property type="entry name" value="PKD"/>
    <property type="match status" value="10"/>
</dbReference>
<dbReference type="EMBL" id="JAACNH010000003">
    <property type="protein sequence ID" value="KAG8446334.1"/>
    <property type="molecule type" value="Genomic_DNA"/>
</dbReference>
<feature type="domain" description="PKD" evidence="11">
    <location>
        <begin position="295"/>
        <end position="331"/>
    </location>
</feature>
<dbReference type="InterPro" id="IPR000203">
    <property type="entry name" value="GPS"/>
</dbReference>
<feature type="domain" description="PKD" evidence="11">
    <location>
        <begin position="1731"/>
        <end position="1794"/>
    </location>
</feature>
<dbReference type="InterPro" id="IPR042060">
    <property type="entry name" value="PLAT_polycystin1"/>
</dbReference>
<dbReference type="GO" id="GO:0006816">
    <property type="term" value="P:calcium ion transport"/>
    <property type="evidence" value="ECO:0007669"/>
    <property type="project" value="TreeGrafter"/>
</dbReference>
<keyword evidence="7" id="KW-0325">Glycoprotein</keyword>
<feature type="transmembrane region" description="Helical" evidence="10">
    <location>
        <begin position="3661"/>
        <end position="3681"/>
    </location>
</feature>
<dbReference type="SUPFAM" id="SSF49299">
    <property type="entry name" value="PKD domain"/>
    <property type="match status" value="11"/>
</dbReference>
<feature type="transmembrane region" description="Helical" evidence="10">
    <location>
        <begin position="3876"/>
        <end position="3897"/>
    </location>
</feature>
<dbReference type="SMART" id="SM00303">
    <property type="entry name" value="GPS"/>
    <property type="match status" value="1"/>
</dbReference>
<evidence type="ECO:0000256" key="1">
    <source>
        <dbReference type="ARBA" id="ARBA00004141"/>
    </source>
</evidence>
<dbReference type="PROSITE" id="PS51111">
    <property type="entry name" value="REJ"/>
    <property type="match status" value="1"/>
</dbReference>
<feature type="transmembrane region" description="Helical" evidence="10">
    <location>
        <begin position="3960"/>
        <end position="3978"/>
    </location>
</feature>
<comment type="subcellular location">
    <subcellularLocation>
        <location evidence="1">Membrane</location>
        <topology evidence="1">Multi-pass membrane protein</topology>
    </subcellularLocation>
</comment>
<feature type="transmembrane region" description="Helical" evidence="10">
    <location>
        <begin position="3998"/>
        <end position="4019"/>
    </location>
</feature>
<proteinExistence type="inferred from homology"/>
<feature type="domain" description="PKD" evidence="11">
    <location>
        <begin position="1363"/>
        <end position="1454"/>
    </location>
</feature>
<feature type="domain" description="PKD" evidence="11">
    <location>
        <begin position="1479"/>
        <end position="1538"/>
    </location>
</feature>
<dbReference type="GO" id="GO:0005886">
    <property type="term" value="C:plasma membrane"/>
    <property type="evidence" value="ECO:0007669"/>
    <property type="project" value="TreeGrafter"/>
</dbReference>
<dbReference type="Gene3D" id="2.60.40.10">
    <property type="entry name" value="Immunoglobulins"/>
    <property type="match status" value="7"/>
</dbReference>
<evidence type="ECO:0000256" key="5">
    <source>
        <dbReference type="ARBA" id="ARBA00022989"/>
    </source>
</evidence>
<dbReference type="Gene3D" id="3.80.10.10">
    <property type="entry name" value="Ribonuclease Inhibitor"/>
    <property type="match status" value="1"/>
</dbReference>
<dbReference type="InterPro" id="IPR014010">
    <property type="entry name" value="REJ_dom"/>
</dbReference>
<dbReference type="Gene3D" id="2.60.60.20">
    <property type="entry name" value="PLAT/LH2 domain"/>
    <property type="match status" value="1"/>
</dbReference>
<keyword evidence="15" id="KW-1185">Reference proteome</keyword>
<evidence type="ECO:0000256" key="4">
    <source>
        <dbReference type="ARBA" id="ARBA00022737"/>
    </source>
</evidence>